<dbReference type="GeneID" id="17089909"/>
<protein>
    <submittedName>
        <fullName evidence="1">Uncharacterized protein</fullName>
    </submittedName>
</protein>
<dbReference type="OrthoDB" id="10400909at2759"/>
<sequence>MNQFHMTSPPLKTCHKKRLSFEVLTETSSTDNKTERISKSAPGHLFGKRNKARNVFYYKDANRTERELQHVTPVKRLNFKYFSDNQTSEETLAVTTFENSHQVGYERKRKAKKPVKPGSIERLDELLLQVNSDSQLYRNYESNPSAIFTHLARHIRMSSETFLVNHLVYTYPTYTLLNCRSVLEDCQHDADNLVLIFLPSEVYRSISPCFRLLWPYFETKNVLQTMQTCRRIIVAAHMIPVRV</sequence>
<dbReference type="Proteomes" id="UP000030680">
    <property type="component" value="Unassembled WGS sequence"/>
</dbReference>
<reference evidence="2" key="1">
    <citation type="journal article" date="2013" name="Science">
        <title>Gene transfer from bacteria and archaea facilitated evolution of an extremophilic eukaryote.</title>
        <authorList>
            <person name="Schonknecht G."/>
            <person name="Chen W.H."/>
            <person name="Ternes C.M."/>
            <person name="Barbier G.G."/>
            <person name="Shrestha R.P."/>
            <person name="Stanke M."/>
            <person name="Brautigam A."/>
            <person name="Baker B.J."/>
            <person name="Banfield J.F."/>
            <person name="Garavito R.M."/>
            <person name="Carr K."/>
            <person name="Wilkerson C."/>
            <person name="Rensing S.A."/>
            <person name="Gagneul D."/>
            <person name="Dickenson N.E."/>
            <person name="Oesterhelt C."/>
            <person name="Lercher M.J."/>
            <person name="Weber A.P."/>
        </authorList>
    </citation>
    <scope>NUCLEOTIDE SEQUENCE [LARGE SCALE GENOMIC DNA]</scope>
    <source>
        <strain evidence="2">074W</strain>
    </source>
</reference>
<evidence type="ECO:0000313" key="1">
    <source>
        <dbReference type="EMBL" id="EME31248.1"/>
    </source>
</evidence>
<evidence type="ECO:0000313" key="2">
    <source>
        <dbReference type="Proteomes" id="UP000030680"/>
    </source>
</evidence>
<dbReference type="AlphaFoldDB" id="M2Y5K9"/>
<accession>M2Y5K9</accession>
<dbReference type="Gramene" id="EME31248">
    <property type="protein sequence ID" value="EME31248"/>
    <property type="gene ID" value="Gasu_14890"/>
</dbReference>
<name>M2Y5K9_GALSU</name>
<keyword evidence="2" id="KW-1185">Reference proteome</keyword>
<dbReference type="KEGG" id="gsl:Gasu_14890"/>
<gene>
    <name evidence="1" type="ORF">Gasu_14890</name>
</gene>
<proteinExistence type="predicted"/>
<dbReference type="RefSeq" id="XP_005707768.1">
    <property type="nucleotide sequence ID" value="XM_005707711.1"/>
</dbReference>
<organism evidence="1 2">
    <name type="scientific">Galdieria sulphuraria</name>
    <name type="common">Red alga</name>
    <dbReference type="NCBI Taxonomy" id="130081"/>
    <lineage>
        <taxon>Eukaryota</taxon>
        <taxon>Rhodophyta</taxon>
        <taxon>Bangiophyceae</taxon>
        <taxon>Galdieriales</taxon>
        <taxon>Galdieriaceae</taxon>
        <taxon>Galdieria</taxon>
    </lineage>
</organism>
<dbReference type="EMBL" id="KB454493">
    <property type="protein sequence ID" value="EME31248.1"/>
    <property type="molecule type" value="Genomic_DNA"/>
</dbReference>